<dbReference type="Gene3D" id="1.20.1280.50">
    <property type="match status" value="1"/>
</dbReference>
<evidence type="ECO:0000313" key="1">
    <source>
        <dbReference type="EMBL" id="KJA19116.1"/>
    </source>
</evidence>
<accession>A0A0D2NQR2</accession>
<protein>
    <submittedName>
        <fullName evidence="1">Uncharacterized protein</fullName>
    </submittedName>
</protein>
<dbReference type="AlphaFoldDB" id="A0A0D2NQR2"/>
<name>A0A0D2NQR2_HYPSF</name>
<dbReference type="Proteomes" id="UP000054270">
    <property type="component" value="Unassembled WGS sequence"/>
</dbReference>
<sequence>MQTIVPLIPQSACQPIAEHREKYVLLTRRNELNAPVLTLPTEVVCTIFKLLAQPRATCASRNIDPRYVRTEIIVSQVCRLWRSMALTYADLWSTFAHDDLWRPQISTDCLSTYLERSRNSPVDLYFRLGGQKRDDWVATVDCIVAHVSRLRRFSLRIERRWPAVFLFSEMECLAAPNLEVLEIICPDFDDEMGSPRKLPRPFFKRGTPKLLSLRMDAGSFEKSAPMIWDNMTTVTVQVERDFNVHLFDRCPWAAFVALIQCRHLKHLTLAGSVFSFPLTSELGRPTVSRNLIHFRCSDHCVNAYMWLLFRAPKLELLIIKHFAMNAAKFAQAVDGVRDGLDSDLFPSLSTLILMDCCPGHGPETAQTALKLSKATASAVRLVLVQWDDLGVMNNLLAADSSAQGPLLWPRLETIAFLYQGRATRPRIPWPKCMSMLERRSSLLKKPCKLGLKKHHATQWKTTAPALWARFVKAGFLLGEFTDQDHHEIIPWPISGDNPFDKTSELHFLI</sequence>
<proteinExistence type="predicted"/>
<dbReference type="STRING" id="945553.A0A0D2NQR2"/>
<organism evidence="1 2">
    <name type="scientific">Hypholoma sublateritium (strain FD-334 SS-4)</name>
    <dbReference type="NCBI Taxonomy" id="945553"/>
    <lineage>
        <taxon>Eukaryota</taxon>
        <taxon>Fungi</taxon>
        <taxon>Dikarya</taxon>
        <taxon>Basidiomycota</taxon>
        <taxon>Agaricomycotina</taxon>
        <taxon>Agaricomycetes</taxon>
        <taxon>Agaricomycetidae</taxon>
        <taxon>Agaricales</taxon>
        <taxon>Agaricineae</taxon>
        <taxon>Strophariaceae</taxon>
        <taxon>Hypholoma</taxon>
    </lineage>
</organism>
<dbReference type="OrthoDB" id="3023006at2759"/>
<dbReference type="OMA" id="EMECLAA"/>
<gene>
    <name evidence="1" type="ORF">HYPSUDRAFT_44578</name>
</gene>
<dbReference type="EMBL" id="KN817581">
    <property type="protein sequence ID" value="KJA19116.1"/>
    <property type="molecule type" value="Genomic_DNA"/>
</dbReference>
<keyword evidence="2" id="KW-1185">Reference proteome</keyword>
<evidence type="ECO:0000313" key="2">
    <source>
        <dbReference type="Proteomes" id="UP000054270"/>
    </source>
</evidence>
<reference evidence="2" key="1">
    <citation type="submission" date="2014-04" db="EMBL/GenBank/DDBJ databases">
        <title>Evolutionary Origins and Diversification of the Mycorrhizal Mutualists.</title>
        <authorList>
            <consortium name="DOE Joint Genome Institute"/>
            <consortium name="Mycorrhizal Genomics Consortium"/>
            <person name="Kohler A."/>
            <person name="Kuo A."/>
            <person name="Nagy L.G."/>
            <person name="Floudas D."/>
            <person name="Copeland A."/>
            <person name="Barry K.W."/>
            <person name="Cichocki N."/>
            <person name="Veneault-Fourrey C."/>
            <person name="LaButti K."/>
            <person name="Lindquist E.A."/>
            <person name="Lipzen A."/>
            <person name="Lundell T."/>
            <person name="Morin E."/>
            <person name="Murat C."/>
            <person name="Riley R."/>
            <person name="Ohm R."/>
            <person name="Sun H."/>
            <person name="Tunlid A."/>
            <person name="Henrissat B."/>
            <person name="Grigoriev I.V."/>
            <person name="Hibbett D.S."/>
            <person name="Martin F."/>
        </authorList>
    </citation>
    <scope>NUCLEOTIDE SEQUENCE [LARGE SCALE GENOMIC DNA]</scope>
    <source>
        <strain evidence="2">FD-334 SS-4</strain>
    </source>
</reference>